<name>A0ABN9S936_9DINO</name>
<evidence type="ECO:0000313" key="1">
    <source>
        <dbReference type="EMBL" id="CAK0826823.1"/>
    </source>
</evidence>
<accession>A0ABN9S936</accession>
<comment type="caution">
    <text evidence="1">The sequence shown here is derived from an EMBL/GenBank/DDBJ whole genome shotgun (WGS) entry which is preliminary data.</text>
</comment>
<reference evidence="1" key="1">
    <citation type="submission" date="2023-10" db="EMBL/GenBank/DDBJ databases">
        <authorList>
            <person name="Chen Y."/>
            <person name="Shah S."/>
            <person name="Dougan E. K."/>
            <person name="Thang M."/>
            <person name="Chan C."/>
        </authorList>
    </citation>
    <scope>NUCLEOTIDE SEQUENCE [LARGE SCALE GENOMIC DNA]</scope>
</reference>
<evidence type="ECO:0008006" key="3">
    <source>
        <dbReference type="Google" id="ProtNLM"/>
    </source>
</evidence>
<keyword evidence="2" id="KW-1185">Reference proteome</keyword>
<organism evidence="1 2">
    <name type="scientific">Prorocentrum cordatum</name>
    <dbReference type="NCBI Taxonomy" id="2364126"/>
    <lineage>
        <taxon>Eukaryota</taxon>
        <taxon>Sar</taxon>
        <taxon>Alveolata</taxon>
        <taxon>Dinophyceae</taxon>
        <taxon>Prorocentrales</taxon>
        <taxon>Prorocentraceae</taxon>
        <taxon>Prorocentrum</taxon>
    </lineage>
</organism>
<protein>
    <recommendedName>
        <fullName evidence="3">Cellulase</fullName>
    </recommendedName>
</protein>
<proteinExistence type="predicted"/>
<evidence type="ECO:0000313" key="2">
    <source>
        <dbReference type="Proteomes" id="UP001189429"/>
    </source>
</evidence>
<dbReference type="EMBL" id="CAUYUJ010009447">
    <property type="protein sequence ID" value="CAK0826823.1"/>
    <property type="molecule type" value="Genomic_DNA"/>
</dbReference>
<dbReference type="Proteomes" id="UP001189429">
    <property type="component" value="Unassembled WGS sequence"/>
</dbReference>
<gene>
    <name evidence="1" type="ORF">PCOR1329_LOCUS26524</name>
</gene>
<sequence length="110" mass="11353">MELVKEVGILAFAFEGGGRGVGTCYSEAIDVTDDLWAEALNDRVDLTCPGGAWVYNEHASTCIMNASMFGDLFDDSSLAFGAAACLAAAQGVPPCGTAARLSREVLQGSG</sequence>